<keyword evidence="3" id="KW-0804">Transcription</keyword>
<reference evidence="6 7" key="1">
    <citation type="journal article" date="2019" name="Nat. Plants">
        <title>Stout camphor tree genome fills gaps in understanding of flowering plant genome evolution.</title>
        <authorList>
            <person name="Chaw S.M."/>
            <person name="Liu Y.C."/>
            <person name="Wu Y.W."/>
            <person name="Wang H.Y."/>
            <person name="Lin C.I."/>
            <person name="Wu C.S."/>
            <person name="Ke H.M."/>
            <person name="Chang L.Y."/>
            <person name="Hsu C.Y."/>
            <person name="Yang H.T."/>
            <person name="Sudianto E."/>
            <person name="Hsu M.H."/>
            <person name="Wu K.P."/>
            <person name="Wang L.N."/>
            <person name="Leebens-Mack J.H."/>
            <person name="Tsai I.J."/>
        </authorList>
    </citation>
    <scope>NUCLEOTIDE SEQUENCE [LARGE SCALE GENOMIC DNA]</scope>
    <source>
        <strain evidence="7">cv. Chaw 1501</strain>
        <tissue evidence="6">Young leaves</tissue>
    </source>
</reference>
<dbReference type="PROSITE" id="PS51005">
    <property type="entry name" value="NAC"/>
    <property type="match status" value="1"/>
</dbReference>
<dbReference type="PANTHER" id="PTHR31744">
    <property type="entry name" value="PROTEIN CUP-SHAPED COTYLEDON 2-RELATED"/>
    <property type="match status" value="1"/>
</dbReference>
<organism evidence="6 7">
    <name type="scientific">Cinnamomum micranthum f. kanehirae</name>
    <dbReference type="NCBI Taxonomy" id="337451"/>
    <lineage>
        <taxon>Eukaryota</taxon>
        <taxon>Viridiplantae</taxon>
        <taxon>Streptophyta</taxon>
        <taxon>Embryophyta</taxon>
        <taxon>Tracheophyta</taxon>
        <taxon>Spermatophyta</taxon>
        <taxon>Magnoliopsida</taxon>
        <taxon>Magnoliidae</taxon>
        <taxon>Laurales</taxon>
        <taxon>Lauraceae</taxon>
        <taxon>Cinnamomum</taxon>
    </lineage>
</organism>
<comment type="caution">
    <text evidence="6">The sequence shown here is derived from an EMBL/GenBank/DDBJ whole genome shotgun (WGS) entry which is preliminary data.</text>
</comment>
<dbReference type="OrthoDB" id="622307at2759"/>
<protein>
    <submittedName>
        <fullName evidence="6">NAC domain-containing protein 90-like protein</fullName>
    </submittedName>
</protein>
<evidence type="ECO:0000259" key="5">
    <source>
        <dbReference type="PROSITE" id="PS51005"/>
    </source>
</evidence>
<dbReference type="Gene3D" id="2.170.150.80">
    <property type="entry name" value="NAC domain"/>
    <property type="match status" value="1"/>
</dbReference>
<dbReference type="EMBL" id="QPKB01000004">
    <property type="protein sequence ID" value="RWR82307.1"/>
    <property type="molecule type" value="Genomic_DNA"/>
</dbReference>
<evidence type="ECO:0000256" key="4">
    <source>
        <dbReference type="ARBA" id="ARBA00023242"/>
    </source>
</evidence>
<evidence type="ECO:0000313" key="6">
    <source>
        <dbReference type="EMBL" id="RWR82307.1"/>
    </source>
</evidence>
<dbReference type="GO" id="GO:0003677">
    <property type="term" value="F:DNA binding"/>
    <property type="evidence" value="ECO:0007669"/>
    <property type="project" value="UniProtKB-KW"/>
</dbReference>
<feature type="domain" description="NAC" evidence="5">
    <location>
        <begin position="6"/>
        <end position="161"/>
    </location>
</feature>
<keyword evidence="4" id="KW-0539">Nucleus</keyword>
<dbReference type="PANTHER" id="PTHR31744:SF220">
    <property type="entry name" value="LOW QUALITY PROTEIN: NAC DOMAIN-CONTAINING PROTEIN 90-LIKE"/>
    <property type="match status" value="1"/>
</dbReference>
<accession>A0A3S4NVW8</accession>
<dbReference type="Proteomes" id="UP000283530">
    <property type="component" value="Unassembled WGS sequence"/>
</dbReference>
<dbReference type="InterPro" id="IPR036093">
    <property type="entry name" value="NAC_dom_sf"/>
</dbReference>
<keyword evidence="1" id="KW-0805">Transcription regulation</keyword>
<evidence type="ECO:0000256" key="1">
    <source>
        <dbReference type="ARBA" id="ARBA00023015"/>
    </source>
</evidence>
<dbReference type="GO" id="GO:0006355">
    <property type="term" value="P:regulation of DNA-templated transcription"/>
    <property type="evidence" value="ECO:0007669"/>
    <property type="project" value="InterPro"/>
</dbReference>
<dbReference type="SUPFAM" id="SSF101941">
    <property type="entry name" value="NAC domain"/>
    <property type="match status" value="1"/>
</dbReference>
<sequence>MSNPNLPPGYRFFPTEEELVGFYLRSKLDMRRVELDHVIPVVDIYSLDPWELPRKSGELCIGDEQWFFFSPRQEREANGGRPNRITPSGYWKATGIPGYVFSSDNRTIGLKRTMVFYQGKAPTGTKTKWKVNEYKAIEEATTSAASLKVRHEVNLCRVYVTSGNLRSFDRRPLVAAPREMLDRADDRREAMPNVDSCNNIEDASCRNFGESAHGNNPSMEEHTGFLYSSLKEETSNDLNMINDMDALWNSIVGADY</sequence>
<name>A0A3S4NVW8_9MAGN</name>
<dbReference type="AlphaFoldDB" id="A0A3S4NVW8"/>
<evidence type="ECO:0000256" key="2">
    <source>
        <dbReference type="ARBA" id="ARBA00023125"/>
    </source>
</evidence>
<evidence type="ECO:0000256" key="3">
    <source>
        <dbReference type="ARBA" id="ARBA00023163"/>
    </source>
</evidence>
<evidence type="ECO:0000313" key="7">
    <source>
        <dbReference type="Proteomes" id="UP000283530"/>
    </source>
</evidence>
<proteinExistence type="predicted"/>
<gene>
    <name evidence="6" type="ORF">CKAN_01102200</name>
</gene>
<dbReference type="Pfam" id="PF02365">
    <property type="entry name" value="NAM"/>
    <property type="match status" value="1"/>
</dbReference>
<dbReference type="InterPro" id="IPR003441">
    <property type="entry name" value="NAC-dom"/>
</dbReference>
<keyword evidence="7" id="KW-1185">Reference proteome</keyword>
<keyword evidence="2" id="KW-0238">DNA-binding</keyword>